<evidence type="ECO:0000313" key="5">
    <source>
        <dbReference type="Proteomes" id="UP001443914"/>
    </source>
</evidence>
<evidence type="ECO:0000256" key="3">
    <source>
        <dbReference type="PROSITE-ProRule" id="PRU00708"/>
    </source>
</evidence>
<dbReference type="PANTHER" id="PTHR47936:SF3">
    <property type="entry name" value="PENTACOTRIPEPTIDE-REPEAT REGION OF PRORP DOMAIN-CONTAINING PROTEIN"/>
    <property type="match status" value="1"/>
</dbReference>
<evidence type="ECO:0000256" key="2">
    <source>
        <dbReference type="ARBA" id="ARBA00022737"/>
    </source>
</evidence>
<evidence type="ECO:0008006" key="6">
    <source>
        <dbReference type="Google" id="ProtNLM"/>
    </source>
</evidence>
<keyword evidence="5" id="KW-1185">Reference proteome</keyword>
<proteinExistence type="inferred from homology"/>
<feature type="repeat" description="PPR" evidence="3">
    <location>
        <begin position="356"/>
        <end position="390"/>
    </location>
</feature>
<dbReference type="InterPro" id="IPR002885">
    <property type="entry name" value="PPR_rpt"/>
</dbReference>
<comment type="caution">
    <text evidence="4">The sequence shown here is derived from an EMBL/GenBank/DDBJ whole genome shotgun (WGS) entry which is preliminary data.</text>
</comment>
<feature type="repeat" description="PPR" evidence="3">
    <location>
        <begin position="321"/>
        <end position="355"/>
    </location>
</feature>
<evidence type="ECO:0000256" key="1">
    <source>
        <dbReference type="ARBA" id="ARBA00007626"/>
    </source>
</evidence>
<dbReference type="Pfam" id="PF13041">
    <property type="entry name" value="PPR_2"/>
    <property type="match status" value="1"/>
</dbReference>
<sequence length="495" mass="56193">MNVLRNPRYHLNPRNFRCTCFSHASDPSYSALSSPGYPLIHRNFGSISSRSSLLCNFSIGSNLFFHSGISYYDFDSFRYNLVKYSGYFRLCSTSVVINDDVISIDKSEKKGENLGDDVVLSPVITGIIDIVKNDEVNMESKLDLVGLNLSKWSIIEVFDVLNRLKVPALRFFDWIRNAHSKYSRNADLCSLALDNCARLGDFSALRSLLKDFRNKKICLSEKAFGFLNFSDGSNEDAKKSIIEIVGFLNEVGGSCRSSGIHSLITMICSLNLLDLAKFILEITEKKPSYYNILVKHMCVKGHLEGAQELLAEMSRQRRDTDSTAYNYLISSLCMQGRIDEACSIPNLMIDRRCSPNELTYEILIYFTCRYGRSDDAVDLYNKMLSRGIGPRLPTYSAFIRGYVGADRFDEAYRYVVDAAEKDKLSASHMYNVLTSLHIEHGDLVVAHKLILEMFEKGLNIKFSVFRRASRRLHKTGRSELAKILDSRYHSSVQES</sequence>
<name>A0AAW1M871_SAPOF</name>
<dbReference type="NCBIfam" id="TIGR00756">
    <property type="entry name" value="PPR"/>
    <property type="match status" value="2"/>
</dbReference>
<organism evidence="4 5">
    <name type="scientific">Saponaria officinalis</name>
    <name type="common">Common soapwort</name>
    <name type="synonym">Lychnis saponaria</name>
    <dbReference type="NCBI Taxonomy" id="3572"/>
    <lineage>
        <taxon>Eukaryota</taxon>
        <taxon>Viridiplantae</taxon>
        <taxon>Streptophyta</taxon>
        <taxon>Embryophyta</taxon>
        <taxon>Tracheophyta</taxon>
        <taxon>Spermatophyta</taxon>
        <taxon>Magnoliopsida</taxon>
        <taxon>eudicotyledons</taxon>
        <taxon>Gunneridae</taxon>
        <taxon>Pentapetalae</taxon>
        <taxon>Caryophyllales</taxon>
        <taxon>Caryophyllaceae</taxon>
        <taxon>Caryophylleae</taxon>
        <taxon>Saponaria</taxon>
    </lineage>
</organism>
<evidence type="ECO:0000313" key="4">
    <source>
        <dbReference type="EMBL" id="KAK9742136.1"/>
    </source>
</evidence>
<reference evidence="4" key="1">
    <citation type="submission" date="2024-03" db="EMBL/GenBank/DDBJ databases">
        <title>WGS assembly of Saponaria officinalis var. Norfolk2.</title>
        <authorList>
            <person name="Jenkins J."/>
            <person name="Shu S."/>
            <person name="Grimwood J."/>
            <person name="Barry K."/>
            <person name="Goodstein D."/>
            <person name="Schmutz J."/>
            <person name="Leebens-Mack J."/>
            <person name="Osbourn A."/>
        </authorList>
    </citation>
    <scope>NUCLEOTIDE SEQUENCE [LARGE SCALE GENOMIC DNA]</scope>
    <source>
        <strain evidence="4">JIC</strain>
    </source>
</reference>
<protein>
    <recommendedName>
        <fullName evidence="6">Pentatricopeptide repeat-containing protein</fullName>
    </recommendedName>
</protein>
<comment type="similarity">
    <text evidence="1">Belongs to the PPR family. P subfamily.</text>
</comment>
<dbReference type="PANTHER" id="PTHR47936">
    <property type="entry name" value="PPR_LONG DOMAIN-CONTAINING PROTEIN"/>
    <property type="match status" value="1"/>
</dbReference>
<dbReference type="Proteomes" id="UP001443914">
    <property type="component" value="Unassembled WGS sequence"/>
</dbReference>
<dbReference type="EMBL" id="JBDFQZ010000003">
    <property type="protein sequence ID" value="KAK9742136.1"/>
    <property type="molecule type" value="Genomic_DNA"/>
</dbReference>
<dbReference type="InterPro" id="IPR011990">
    <property type="entry name" value="TPR-like_helical_dom_sf"/>
</dbReference>
<dbReference type="PROSITE" id="PS51375">
    <property type="entry name" value="PPR"/>
    <property type="match status" value="2"/>
</dbReference>
<accession>A0AAW1M871</accession>
<dbReference type="Pfam" id="PF01535">
    <property type="entry name" value="PPR"/>
    <property type="match status" value="3"/>
</dbReference>
<dbReference type="AlphaFoldDB" id="A0AAW1M871"/>
<keyword evidence="2" id="KW-0677">Repeat</keyword>
<dbReference type="Gene3D" id="1.25.40.10">
    <property type="entry name" value="Tetratricopeptide repeat domain"/>
    <property type="match status" value="1"/>
</dbReference>
<gene>
    <name evidence="4" type="ORF">RND81_03G150900</name>
</gene>